<dbReference type="InterPro" id="IPR003673">
    <property type="entry name" value="CoA-Trfase_fam_III"/>
</dbReference>
<dbReference type="SUPFAM" id="SSF89796">
    <property type="entry name" value="CoA-transferase family III (CaiB/BaiF)"/>
    <property type="match status" value="1"/>
</dbReference>
<accession>A0A1S1Q2T8</accession>
<dbReference type="Gene3D" id="3.40.50.10540">
    <property type="entry name" value="Crotonobetainyl-coa:carnitine coa-transferase, domain 1"/>
    <property type="match status" value="1"/>
</dbReference>
<reference evidence="2" key="1">
    <citation type="submission" date="2016-07" db="EMBL/GenBank/DDBJ databases">
        <title>Frankia sp. NRRL B-16219 Genome sequencing.</title>
        <authorList>
            <person name="Ghodhbane-Gtari F."/>
            <person name="Swanson E."/>
            <person name="Gueddou A."/>
            <person name="Louati M."/>
            <person name="Nouioui I."/>
            <person name="Hezbri K."/>
            <person name="Abebe-Akele F."/>
            <person name="Simpson S."/>
            <person name="Morris K."/>
            <person name="Thomas K."/>
            <person name="Gtari M."/>
            <person name="Tisa L.S."/>
        </authorList>
    </citation>
    <scope>NUCLEOTIDE SEQUENCE [LARGE SCALE GENOMIC DNA]</scope>
    <source>
        <strain evidence="2">NRRL B-16219</strain>
    </source>
</reference>
<dbReference type="Proteomes" id="UP000179769">
    <property type="component" value="Unassembled WGS sequence"/>
</dbReference>
<dbReference type="Pfam" id="PF02515">
    <property type="entry name" value="CoA_transf_3"/>
    <property type="match status" value="1"/>
</dbReference>
<gene>
    <name evidence="1" type="ORF">BBK14_21245</name>
</gene>
<dbReference type="PANTHER" id="PTHR48228">
    <property type="entry name" value="SUCCINYL-COA--D-CITRAMALATE COA-TRANSFERASE"/>
    <property type="match status" value="1"/>
</dbReference>
<comment type="caution">
    <text evidence="1">The sequence shown here is derived from an EMBL/GenBank/DDBJ whole genome shotgun (WGS) entry which is preliminary data.</text>
</comment>
<dbReference type="EMBL" id="MAXA01000226">
    <property type="protein sequence ID" value="OHV26444.1"/>
    <property type="molecule type" value="Genomic_DNA"/>
</dbReference>
<dbReference type="AlphaFoldDB" id="A0A1S1Q2T8"/>
<evidence type="ECO:0000313" key="2">
    <source>
        <dbReference type="Proteomes" id="UP000179769"/>
    </source>
</evidence>
<dbReference type="PANTHER" id="PTHR48228:SF2">
    <property type="entry name" value="E-CINNAMOYL-COA:R-PHENYLLACTATE COA TRANSFERASE LARGE SUBUNIT"/>
    <property type="match status" value="1"/>
</dbReference>
<sequence length="398" mass="42598">MLAGVKVVEVAAWLFAPSCGAILADWGADVIKIEPTRNGGDPYRGFFHTGAVNPTIELANRGKRSAAVDLSTPAGHDVLLQLVADADVFVTNLLPDPRGRLGVEIADVRGANPSIIYVRASGYGPRGSDAETPGFDAAVAWARVGVAQFLTPPDARQPIHPPGGIGDCVGGLGGAGAVAAALFKRERTGVPSEIDVSLLASGMWMNATVLMTEANAGPEGSLMQRVDRRTVRNPLSNSYQTKDGRWLSMVVIQPDPHWRSFCEHIGRPELADDPRFVDFHARMTNNTELVGLLDEVFASRAMAEWREALRTFSGVWDVLQTPAEVVHDPQVLANGYLIPGEDPGPPLSVVASPAQFDGRPLTAVRRAPEHGQHTEEILLASGYSWDDITALKEQGAVI</sequence>
<keyword evidence="2" id="KW-1185">Reference proteome</keyword>
<evidence type="ECO:0000313" key="1">
    <source>
        <dbReference type="EMBL" id="OHV26444.1"/>
    </source>
</evidence>
<dbReference type="InterPro" id="IPR044855">
    <property type="entry name" value="CoA-Trfase_III_dom3_sf"/>
</dbReference>
<organism evidence="1 2">
    <name type="scientific">Parafrankia soli</name>
    <dbReference type="NCBI Taxonomy" id="2599596"/>
    <lineage>
        <taxon>Bacteria</taxon>
        <taxon>Bacillati</taxon>
        <taxon>Actinomycetota</taxon>
        <taxon>Actinomycetes</taxon>
        <taxon>Frankiales</taxon>
        <taxon>Frankiaceae</taxon>
        <taxon>Parafrankia</taxon>
    </lineage>
</organism>
<protein>
    <submittedName>
        <fullName evidence="1">Carnitine dehydratase</fullName>
    </submittedName>
</protein>
<dbReference type="Gene3D" id="3.30.1540.10">
    <property type="entry name" value="formyl-coa transferase, domain 3"/>
    <property type="match status" value="1"/>
</dbReference>
<dbReference type="GO" id="GO:0003824">
    <property type="term" value="F:catalytic activity"/>
    <property type="evidence" value="ECO:0007669"/>
    <property type="project" value="InterPro"/>
</dbReference>
<proteinExistence type="predicted"/>
<dbReference type="InterPro" id="IPR023606">
    <property type="entry name" value="CoA-Trfase_III_dom_1_sf"/>
</dbReference>
<dbReference type="InterPro" id="IPR050509">
    <property type="entry name" value="CoA-transferase_III"/>
</dbReference>
<name>A0A1S1Q2T8_9ACTN</name>